<dbReference type="AlphaFoldDB" id="A0AAV0JF43"/>
<feature type="non-terminal residue" evidence="2">
    <location>
        <position position="1"/>
    </location>
</feature>
<comment type="caution">
    <text evidence="2">The sequence shown here is derived from an EMBL/GenBank/DDBJ whole genome shotgun (WGS) entry which is preliminary data.</text>
</comment>
<gene>
    <name evidence="2" type="ORF">LITE_LOCUS14003</name>
</gene>
<evidence type="ECO:0000313" key="3">
    <source>
        <dbReference type="Proteomes" id="UP001154282"/>
    </source>
</evidence>
<evidence type="ECO:0000313" key="2">
    <source>
        <dbReference type="EMBL" id="CAI0408533.1"/>
    </source>
</evidence>
<dbReference type="Proteomes" id="UP001154282">
    <property type="component" value="Unassembled WGS sequence"/>
</dbReference>
<organism evidence="2 3">
    <name type="scientific">Linum tenue</name>
    <dbReference type="NCBI Taxonomy" id="586396"/>
    <lineage>
        <taxon>Eukaryota</taxon>
        <taxon>Viridiplantae</taxon>
        <taxon>Streptophyta</taxon>
        <taxon>Embryophyta</taxon>
        <taxon>Tracheophyta</taxon>
        <taxon>Spermatophyta</taxon>
        <taxon>Magnoliopsida</taxon>
        <taxon>eudicotyledons</taxon>
        <taxon>Gunneridae</taxon>
        <taxon>Pentapetalae</taxon>
        <taxon>rosids</taxon>
        <taxon>fabids</taxon>
        <taxon>Malpighiales</taxon>
        <taxon>Linaceae</taxon>
        <taxon>Linum</taxon>
    </lineage>
</organism>
<sequence>SCIVDVLSAARETASSTCRDSDALLNAPSTHSASSRVALSSADNEKR</sequence>
<reference evidence="2" key="1">
    <citation type="submission" date="2022-08" db="EMBL/GenBank/DDBJ databases">
        <authorList>
            <person name="Gutierrez-Valencia J."/>
        </authorList>
    </citation>
    <scope>NUCLEOTIDE SEQUENCE</scope>
</reference>
<accession>A0AAV0JF43</accession>
<proteinExistence type="predicted"/>
<keyword evidence="3" id="KW-1185">Reference proteome</keyword>
<evidence type="ECO:0000256" key="1">
    <source>
        <dbReference type="SAM" id="MobiDB-lite"/>
    </source>
</evidence>
<feature type="compositionally biased region" description="Polar residues" evidence="1">
    <location>
        <begin position="27"/>
        <end position="47"/>
    </location>
</feature>
<dbReference type="EMBL" id="CAMGYJ010000005">
    <property type="protein sequence ID" value="CAI0408533.1"/>
    <property type="molecule type" value="Genomic_DNA"/>
</dbReference>
<name>A0AAV0JF43_9ROSI</name>
<protein>
    <submittedName>
        <fullName evidence="2">Uncharacterized protein</fullName>
    </submittedName>
</protein>
<feature type="region of interest" description="Disordered" evidence="1">
    <location>
        <begin position="22"/>
        <end position="47"/>
    </location>
</feature>